<keyword evidence="5 7" id="KW-0540">Nuclease</keyword>
<dbReference type="RefSeq" id="WP_102365121.1">
    <property type="nucleotide sequence ID" value="NZ_CP020991.1"/>
</dbReference>
<feature type="active site" description="Proton donor" evidence="8">
    <location>
        <position position="150"/>
    </location>
</feature>
<keyword evidence="10" id="KW-1185">Reference proteome</keyword>
<evidence type="ECO:0000256" key="8">
    <source>
        <dbReference type="PIRSR" id="PIRSR001013-1"/>
    </source>
</evidence>
<dbReference type="AlphaFoldDB" id="A0A2K9P2M6"/>
<dbReference type="PRINTS" id="PR00117">
    <property type="entry name" value="BARNASE"/>
</dbReference>
<gene>
    <name evidence="9" type="ORF">B9O19_00685</name>
</gene>
<dbReference type="InterPro" id="IPR016191">
    <property type="entry name" value="Ribonuclease/ribotoxin"/>
</dbReference>
<dbReference type="GO" id="GO:0004521">
    <property type="term" value="F:RNA endonuclease activity"/>
    <property type="evidence" value="ECO:0007669"/>
    <property type="project" value="UniProtKB-UniRule"/>
</dbReference>
<evidence type="ECO:0000313" key="10">
    <source>
        <dbReference type="Proteomes" id="UP000235589"/>
    </source>
</evidence>
<sequence length="157" mass="17562">MKRKIFQKTALLLSVVLIICSLCFALSSCTLTQSNLSDSTSKSIDIREDGNYSSKEEVAGYIHKYGKLPGNFITKSEAKSLGWDSKKGNLWEVAPGKSIGGDRYSNYEETLPVKKGVKYFECDINYSGGHRGAERIVYSSDGHVYYTNDHYETFSEV</sequence>
<dbReference type="Pfam" id="PF00545">
    <property type="entry name" value="Ribonuclease"/>
    <property type="match status" value="1"/>
</dbReference>
<dbReference type="GO" id="GO:0005576">
    <property type="term" value="C:extracellular region"/>
    <property type="evidence" value="ECO:0007669"/>
    <property type="project" value="UniProtKB-SubCell"/>
</dbReference>
<dbReference type="Proteomes" id="UP000235589">
    <property type="component" value="Chromosome"/>
</dbReference>
<comment type="subcellular location">
    <subcellularLocation>
        <location evidence="1 7">Secreted</location>
    </subcellularLocation>
</comment>
<dbReference type="OrthoDB" id="9803442at2"/>
<keyword evidence="6 7" id="KW-0378">Hydrolase</keyword>
<keyword evidence="7" id="KW-0732">Signal</keyword>
<dbReference type="InterPro" id="IPR001887">
    <property type="entry name" value="Barnase"/>
</dbReference>
<dbReference type="PROSITE" id="PS51257">
    <property type="entry name" value="PROKAR_LIPOPROTEIN"/>
    <property type="match status" value="1"/>
</dbReference>
<proteinExistence type="inferred from homology"/>
<evidence type="ECO:0000256" key="6">
    <source>
        <dbReference type="ARBA" id="ARBA00022801"/>
    </source>
</evidence>
<evidence type="ECO:0000256" key="4">
    <source>
        <dbReference type="ARBA" id="ARBA00022525"/>
    </source>
</evidence>
<keyword evidence="4 7" id="KW-0964">Secreted</keyword>
<dbReference type="GeneID" id="98062111"/>
<dbReference type="KEGG" id="mpec:B9O19_00685"/>
<evidence type="ECO:0000256" key="1">
    <source>
        <dbReference type="ARBA" id="ARBA00004613"/>
    </source>
</evidence>
<protein>
    <recommendedName>
        <fullName evidence="3 7">Ribonuclease</fullName>
        <ecNumber evidence="7">3.1.27.-</ecNumber>
    </recommendedName>
</protein>
<dbReference type="InterPro" id="IPR000026">
    <property type="entry name" value="N1-like"/>
</dbReference>
<organism evidence="9 10">
    <name type="scientific">Monoglobus pectinilyticus</name>
    <dbReference type="NCBI Taxonomy" id="1981510"/>
    <lineage>
        <taxon>Bacteria</taxon>
        <taxon>Bacillati</taxon>
        <taxon>Bacillota</taxon>
        <taxon>Clostridia</taxon>
        <taxon>Monoglobales</taxon>
        <taxon>Monoglobaceae</taxon>
        <taxon>Monoglobus</taxon>
    </lineage>
</organism>
<dbReference type="Gene3D" id="3.10.450.30">
    <property type="entry name" value="Microbial ribonucleases"/>
    <property type="match status" value="1"/>
</dbReference>
<dbReference type="EMBL" id="CP020991">
    <property type="protein sequence ID" value="AUO18868.1"/>
    <property type="molecule type" value="Genomic_DNA"/>
</dbReference>
<feature type="signal peptide" evidence="7">
    <location>
        <begin position="1"/>
        <end position="25"/>
    </location>
</feature>
<evidence type="ECO:0000256" key="3">
    <source>
        <dbReference type="ARBA" id="ARBA00022214"/>
    </source>
</evidence>
<dbReference type="GO" id="GO:0016787">
    <property type="term" value="F:hydrolase activity"/>
    <property type="evidence" value="ECO:0007669"/>
    <property type="project" value="UniProtKB-KW"/>
</dbReference>
<accession>A0A2K9P2M6</accession>
<feature type="chain" id="PRO_5039776720" description="Ribonuclease" evidence="7">
    <location>
        <begin position="26"/>
        <end position="157"/>
    </location>
</feature>
<reference evidence="9 10" key="1">
    <citation type="submission" date="2017-04" db="EMBL/GenBank/DDBJ databases">
        <title>Monoglobus pectinilyticus 14 draft genome.</title>
        <authorList>
            <person name="Kim C."/>
            <person name="Rosendale D.I."/>
            <person name="Kelly W.J."/>
            <person name="Tannock G.W."/>
            <person name="Patchett M.L."/>
            <person name="Jordens J.Z."/>
        </authorList>
    </citation>
    <scope>NUCLEOTIDE SEQUENCE [LARGE SCALE GENOMIC DNA]</scope>
    <source>
        <strain evidence="9 10">14</strain>
    </source>
</reference>
<feature type="active site" description="Proton acceptor" evidence="8">
    <location>
        <position position="121"/>
    </location>
</feature>
<dbReference type="GO" id="GO:0003723">
    <property type="term" value="F:RNA binding"/>
    <property type="evidence" value="ECO:0007669"/>
    <property type="project" value="UniProtKB-UniRule"/>
</dbReference>
<name>A0A2K9P2M6_9FIRM</name>
<evidence type="ECO:0000256" key="5">
    <source>
        <dbReference type="ARBA" id="ARBA00022722"/>
    </source>
</evidence>
<keyword evidence="7" id="KW-0255">Endonuclease</keyword>
<comment type="similarity">
    <text evidence="2 7">Belongs to the ribonuclease N1/T1 family.</text>
</comment>
<dbReference type="PIRSF" id="PIRSF001013">
    <property type="entry name" value="Barnase"/>
    <property type="match status" value="1"/>
</dbReference>
<dbReference type="EC" id="3.1.27.-" evidence="7"/>
<evidence type="ECO:0000313" key="9">
    <source>
        <dbReference type="EMBL" id="AUO18868.1"/>
    </source>
</evidence>
<dbReference type="SUPFAM" id="SSF53933">
    <property type="entry name" value="Microbial ribonucleases"/>
    <property type="match status" value="1"/>
</dbReference>
<evidence type="ECO:0000256" key="7">
    <source>
        <dbReference type="PIRNR" id="PIRNR001013"/>
    </source>
</evidence>
<evidence type="ECO:0000256" key="2">
    <source>
        <dbReference type="ARBA" id="ARBA00009006"/>
    </source>
</evidence>